<feature type="region of interest" description="Disordered" evidence="2">
    <location>
        <begin position="1"/>
        <end position="32"/>
    </location>
</feature>
<name>A0A5A9P8Y9_9TELE</name>
<evidence type="ECO:0000313" key="4">
    <source>
        <dbReference type="EMBL" id="KAA0717631.1"/>
    </source>
</evidence>
<dbReference type="AlphaFoldDB" id="A0A5A9P8Y9"/>
<reference evidence="4 5" key="1">
    <citation type="journal article" date="2019" name="Mol. Ecol. Resour.">
        <title>Chromosome-level genome assembly of Triplophysa tibetana, a fish adapted to the harsh high-altitude environment of the Tibetan Plateau.</title>
        <authorList>
            <person name="Yang X."/>
            <person name="Liu H."/>
            <person name="Ma Z."/>
            <person name="Zou Y."/>
            <person name="Zou M."/>
            <person name="Mao Y."/>
            <person name="Li X."/>
            <person name="Wang H."/>
            <person name="Chen T."/>
            <person name="Wang W."/>
            <person name="Yang R."/>
        </authorList>
    </citation>
    <scope>NUCLEOTIDE SEQUENCE [LARGE SCALE GENOMIC DNA]</scope>
    <source>
        <strain evidence="4">TTIB1903HZAU</strain>
        <tissue evidence="4">Muscle</tissue>
    </source>
</reference>
<dbReference type="InterPro" id="IPR013854">
    <property type="entry name" value="TF_AP2_C"/>
</dbReference>
<evidence type="ECO:0000259" key="3">
    <source>
        <dbReference type="Pfam" id="PF03299"/>
    </source>
</evidence>
<gene>
    <name evidence="4" type="ORF">E1301_Tti016761</name>
</gene>
<feature type="compositionally biased region" description="Polar residues" evidence="2">
    <location>
        <begin position="16"/>
        <end position="31"/>
    </location>
</feature>
<organism evidence="4 5">
    <name type="scientific">Triplophysa tibetana</name>
    <dbReference type="NCBI Taxonomy" id="1572043"/>
    <lineage>
        <taxon>Eukaryota</taxon>
        <taxon>Metazoa</taxon>
        <taxon>Chordata</taxon>
        <taxon>Craniata</taxon>
        <taxon>Vertebrata</taxon>
        <taxon>Euteleostomi</taxon>
        <taxon>Actinopterygii</taxon>
        <taxon>Neopterygii</taxon>
        <taxon>Teleostei</taxon>
        <taxon>Ostariophysi</taxon>
        <taxon>Cypriniformes</taxon>
        <taxon>Nemacheilidae</taxon>
        <taxon>Triplophysa</taxon>
    </lineage>
</organism>
<keyword evidence="1" id="KW-0175">Coiled coil</keyword>
<keyword evidence="5" id="KW-1185">Reference proteome</keyword>
<accession>A0A5A9P8Y9</accession>
<sequence>MPKGDKSISAIKASNVADQGNTSPGGASTPPSAILEAIATLKSELKEDNDKLRKDINNMGQEMGKKLDNLTEEMRGLTERMDEAEIRVGRVEDMTLDLTEALTESIKRQRSIQNKLTDLESRSRRNNIRLFADDHGVVDVGADDKDTSSSTPPISDHQKHETSTSAAGDNETEQGDNVSVEVDANNNELRQPSADQPEISGLASTSSPTLHAVDIPAYTNTDPGTWDGFLVESVLKVSDFHQAKRYLVSTSELQRRCSPPECYSNNTVVSYLRKAKAKKRNIEEKLTGLGVQPTKRTKLTSLCTKLCEDECSELVSDVMFLAAKFMPQKKVVQEMCENEDIHDSISKAESCR</sequence>
<feature type="region of interest" description="Disordered" evidence="2">
    <location>
        <begin position="138"/>
        <end position="174"/>
    </location>
</feature>
<feature type="domain" description="Transcription factor AP-2 C-terminal" evidence="3">
    <location>
        <begin position="238"/>
        <end position="340"/>
    </location>
</feature>
<feature type="compositionally biased region" description="Basic and acidic residues" evidence="2">
    <location>
        <begin position="138"/>
        <end position="147"/>
    </location>
</feature>
<feature type="coiled-coil region" evidence="1">
    <location>
        <begin position="35"/>
        <end position="94"/>
    </location>
</feature>
<dbReference type="Proteomes" id="UP000324632">
    <property type="component" value="Chromosome 8"/>
</dbReference>
<dbReference type="EMBL" id="SOYY01000008">
    <property type="protein sequence ID" value="KAA0717631.1"/>
    <property type="molecule type" value="Genomic_DNA"/>
</dbReference>
<evidence type="ECO:0000256" key="1">
    <source>
        <dbReference type="SAM" id="Coils"/>
    </source>
</evidence>
<protein>
    <recommendedName>
        <fullName evidence="3">Transcription factor AP-2 C-terminal domain-containing protein</fullName>
    </recommendedName>
</protein>
<proteinExistence type="predicted"/>
<evidence type="ECO:0000313" key="5">
    <source>
        <dbReference type="Proteomes" id="UP000324632"/>
    </source>
</evidence>
<evidence type="ECO:0000256" key="2">
    <source>
        <dbReference type="SAM" id="MobiDB-lite"/>
    </source>
</evidence>
<comment type="caution">
    <text evidence="4">The sequence shown here is derived from an EMBL/GenBank/DDBJ whole genome shotgun (WGS) entry which is preliminary data.</text>
</comment>
<dbReference type="Pfam" id="PF03299">
    <property type="entry name" value="TF_AP-2"/>
    <property type="match status" value="1"/>
</dbReference>